<dbReference type="STRING" id="2903.R1FPK0"/>
<evidence type="ECO:0000313" key="2">
    <source>
        <dbReference type="EnsemblProtists" id="EOD35344"/>
    </source>
</evidence>
<dbReference type="GeneID" id="17280615"/>
<dbReference type="KEGG" id="ehx:EMIHUDRAFT_98381"/>
<dbReference type="HOGENOM" id="CLU_039013_0_0_1"/>
<dbReference type="InterPro" id="IPR038770">
    <property type="entry name" value="Na+/solute_symporter_sf"/>
</dbReference>
<dbReference type="InterPro" id="IPR016833">
    <property type="entry name" value="Put_Na-Bile_cotransptr"/>
</dbReference>
<feature type="transmembrane region" description="Helical" evidence="1">
    <location>
        <begin position="190"/>
        <end position="211"/>
    </location>
</feature>
<reference evidence="3" key="1">
    <citation type="journal article" date="2013" name="Nature">
        <title>Pan genome of the phytoplankton Emiliania underpins its global distribution.</title>
        <authorList>
            <person name="Read B.A."/>
            <person name="Kegel J."/>
            <person name="Klute M.J."/>
            <person name="Kuo A."/>
            <person name="Lefebvre S.C."/>
            <person name="Maumus F."/>
            <person name="Mayer C."/>
            <person name="Miller J."/>
            <person name="Monier A."/>
            <person name="Salamov A."/>
            <person name="Young J."/>
            <person name="Aguilar M."/>
            <person name="Claverie J.M."/>
            <person name="Frickenhaus S."/>
            <person name="Gonzalez K."/>
            <person name="Herman E.K."/>
            <person name="Lin Y.C."/>
            <person name="Napier J."/>
            <person name="Ogata H."/>
            <person name="Sarno A.F."/>
            <person name="Shmutz J."/>
            <person name="Schroeder D."/>
            <person name="de Vargas C."/>
            <person name="Verret F."/>
            <person name="von Dassow P."/>
            <person name="Valentin K."/>
            <person name="Van de Peer Y."/>
            <person name="Wheeler G."/>
            <person name="Dacks J.B."/>
            <person name="Delwiche C.F."/>
            <person name="Dyhrman S.T."/>
            <person name="Glockner G."/>
            <person name="John U."/>
            <person name="Richards T."/>
            <person name="Worden A.Z."/>
            <person name="Zhang X."/>
            <person name="Grigoriev I.V."/>
            <person name="Allen A.E."/>
            <person name="Bidle K."/>
            <person name="Borodovsky M."/>
            <person name="Bowler C."/>
            <person name="Brownlee C."/>
            <person name="Cock J.M."/>
            <person name="Elias M."/>
            <person name="Gladyshev V.N."/>
            <person name="Groth M."/>
            <person name="Guda C."/>
            <person name="Hadaegh A."/>
            <person name="Iglesias-Rodriguez M.D."/>
            <person name="Jenkins J."/>
            <person name="Jones B.M."/>
            <person name="Lawson T."/>
            <person name="Leese F."/>
            <person name="Lindquist E."/>
            <person name="Lobanov A."/>
            <person name="Lomsadze A."/>
            <person name="Malik S.B."/>
            <person name="Marsh M.E."/>
            <person name="Mackinder L."/>
            <person name="Mock T."/>
            <person name="Mueller-Roeber B."/>
            <person name="Pagarete A."/>
            <person name="Parker M."/>
            <person name="Probert I."/>
            <person name="Quesneville H."/>
            <person name="Raines C."/>
            <person name="Rensing S.A."/>
            <person name="Riano-Pachon D.M."/>
            <person name="Richier S."/>
            <person name="Rokitta S."/>
            <person name="Shiraiwa Y."/>
            <person name="Soanes D.M."/>
            <person name="van der Giezen M."/>
            <person name="Wahlund T.M."/>
            <person name="Williams B."/>
            <person name="Wilson W."/>
            <person name="Wolfe G."/>
            <person name="Wurch L.L."/>
        </authorList>
    </citation>
    <scope>NUCLEOTIDE SEQUENCE</scope>
</reference>
<organism evidence="2 3">
    <name type="scientific">Emiliania huxleyi (strain CCMP1516)</name>
    <dbReference type="NCBI Taxonomy" id="280463"/>
    <lineage>
        <taxon>Eukaryota</taxon>
        <taxon>Haptista</taxon>
        <taxon>Haptophyta</taxon>
        <taxon>Prymnesiophyceae</taxon>
        <taxon>Isochrysidales</taxon>
        <taxon>Noelaerhabdaceae</taxon>
        <taxon>Emiliania</taxon>
    </lineage>
</organism>
<keyword evidence="3" id="KW-1185">Reference proteome</keyword>
<dbReference type="Pfam" id="PF13593">
    <property type="entry name" value="SBF_like"/>
    <property type="match status" value="1"/>
</dbReference>
<sequence>MIVLAVAAASSAAFTPALPLSRAPPVLLRSPPPLLATSPAASDGRPTPLQRLKTATSSVAGFLDRRYFLVGVVTAVALAAAYPPLGRRGGPLRPERTVAWGATCGIFLLSGLNLPTSELARAAVSVRLHALIQGFNLLLIPLTTVLSCNALLAAGLLQPALRDGMVVMGLLPTTINMCVALSRSSGGDEAVAIFNAVLPAAVLGVALRLVLGNLLGVLLTPYLLLKLVGSAGALSAADTLQKLATRVLLPLLVGQLLRPPLQGAGVLAGRRKLLSRSSESLLLLIVYSTFCDTFLRGFGVPPATLAGLLAFVAGLHASHLWLAWQLGGLAGLRAKQRITLTLTATQKTLALGMPLLGVVFAGRPDLGLLCTPLLLQHPLQLLVGSLLSPRLKRIAAEEAP</sequence>
<proteinExistence type="predicted"/>
<keyword evidence="1" id="KW-0472">Membrane</keyword>
<dbReference type="PANTHER" id="PTHR18640">
    <property type="entry name" value="SOLUTE CARRIER FAMILY 10 MEMBER 7"/>
    <property type="match status" value="1"/>
</dbReference>
<dbReference type="PANTHER" id="PTHR18640:SF5">
    <property type="entry name" value="SODIUM_BILE ACID COTRANSPORTER 7"/>
    <property type="match status" value="1"/>
</dbReference>
<keyword evidence="1" id="KW-0812">Transmembrane</keyword>
<protein>
    <submittedName>
        <fullName evidence="2">Uncharacterized protein</fullName>
    </submittedName>
</protein>
<dbReference type="OMA" id="LPIMIYH"/>
<feature type="transmembrane region" description="Helical" evidence="1">
    <location>
        <begin position="218"/>
        <end position="237"/>
    </location>
</feature>
<dbReference type="RefSeq" id="XP_005787773.1">
    <property type="nucleotide sequence ID" value="XM_005787716.1"/>
</dbReference>
<feature type="transmembrane region" description="Helical" evidence="1">
    <location>
        <begin position="67"/>
        <end position="85"/>
    </location>
</feature>
<dbReference type="EnsemblProtists" id="EOD35344">
    <property type="protein sequence ID" value="EOD35344"/>
    <property type="gene ID" value="EMIHUDRAFT_98381"/>
</dbReference>
<dbReference type="eggNOG" id="KOG4821">
    <property type="taxonomic scope" value="Eukaryota"/>
</dbReference>
<evidence type="ECO:0000313" key="3">
    <source>
        <dbReference type="Proteomes" id="UP000013827"/>
    </source>
</evidence>
<dbReference type="AlphaFoldDB" id="A0A0D3KHV9"/>
<dbReference type="GO" id="GO:0005886">
    <property type="term" value="C:plasma membrane"/>
    <property type="evidence" value="ECO:0007669"/>
    <property type="project" value="TreeGrafter"/>
</dbReference>
<keyword evidence="1" id="KW-1133">Transmembrane helix</keyword>
<dbReference type="Proteomes" id="UP000013827">
    <property type="component" value="Unassembled WGS sequence"/>
</dbReference>
<accession>A0A0D3KHV9</accession>
<evidence type="ECO:0000256" key="1">
    <source>
        <dbReference type="SAM" id="Phobius"/>
    </source>
</evidence>
<name>A0A0D3KHV9_EMIH1</name>
<feature type="transmembrane region" description="Helical" evidence="1">
    <location>
        <begin position="97"/>
        <end position="115"/>
    </location>
</feature>
<dbReference type="PaxDb" id="2903-EOD35344"/>
<dbReference type="Gene3D" id="1.20.1530.20">
    <property type="match status" value="1"/>
</dbReference>
<reference evidence="2" key="2">
    <citation type="submission" date="2024-10" db="UniProtKB">
        <authorList>
            <consortium name="EnsemblProtists"/>
        </authorList>
    </citation>
    <scope>IDENTIFICATION</scope>
</reference>
<feature type="transmembrane region" description="Helical" evidence="1">
    <location>
        <begin position="135"/>
        <end position="157"/>
    </location>
</feature>